<name>A0ACC0EVQ4_9BASI</name>
<dbReference type="EMBL" id="CM045866">
    <property type="protein sequence ID" value="KAI7961550.1"/>
    <property type="molecule type" value="Genomic_DNA"/>
</dbReference>
<reference evidence="2" key="1">
    <citation type="journal article" date="2018" name="BMC Genomics">
        <title>Genomic insights into host adaptation between the wheat stripe rust pathogen (Puccinia striiformis f. sp. tritici) and the barley stripe rust pathogen (Puccinia striiformis f. sp. hordei).</title>
        <authorList>
            <person name="Xia C."/>
            <person name="Wang M."/>
            <person name="Yin C."/>
            <person name="Cornejo O.E."/>
            <person name="Hulbert S.H."/>
            <person name="Chen X."/>
        </authorList>
    </citation>
    <scope>NUCLEOTIDE SEQUENCE [LARGE SCALE GENOMIC DNA]</scope>
    <source>
        <strain evidence="2">93-210</strain>
    </source>
</reference>
<evidence type="ECO:0000313" key="1">
    <source>
        <dbReference type="EMBL" id="KAI7961550.1"/>
    </source>
</evidence>
<reference evidence="1 2" key="3">
    <citation type="journal article" date="2022" name="Microbiol. Spectr.">
        <title>Folding features and dynamics of 3D genome architecture in plant fungal pathogens.</title>
        <authorList>
            <person name="Xia C."/>
        </authorList>
    </citation>
    <scope>NUCLEOTIDE SEQUENCE [LARGE SCALE GENOMIC DNA]</scope>
    <source>
        <strain evidence="1 2">93-210</strain>
    </source>
</reference>
<accession>A0ACC0EVQ4</accession>
<evidence type="ECO:0000313" key="2">
    <source>
        <dbReference type="Proteomes" id="UP001060170"/>
    </source>
</evidence>
<reference evidence="2" key="2">
    <citation type="journal article" date="2018" name="Mol. Plant Microbe Interact.">
        <title>Genome sequence resources for the wheat stripe rust pathogen (Puccinia striiformis f. sp. tritici) and the barley stripe rust pathogen (Puccinia striiformis f. sp. hordei).</title>
        <authorList>
            <person name="Xia C."/>
            <person name="Wang M."/>
            <person name="Yin C."/>
            <person name="Cornejo O.E."/>
            <person name="Hulbert S.H."/>
            <person name="Chen X."/>
        </authorList>
    </citation>
    <scope>NUCLEOTIDE SEQUENCE [LARGE SCALE GENOMIC DNA]</scope>
    <source>
        <strain evidence="2">93-210</strain>
    </source>
</reference>
<comment type="caution">
    <text evidence="1">The sequence shown here is derived from an EMBL/GenBank/DDBJ whole genome shotgun (WGS) entry which is preliminary data.</text>
</comment>
<dbReference type="Proteomes" id="UP001060170">
    <property type="component" value="Chromosome 2"/>
</dbReference>
<protein>
    <submittedName>
        <fullName evidence="1">Uncharacterized protein</fullName>
    </submittedName>
</protein>
<sequence>MISHLKIPRQQLYVPGDIRLIIRDLHLDPEIKRTICCPRCFYLYPVDDPPHACTARATRRSQKCHEPLYKSVARNPSSPQVCRYFSTQSFMDWLARFLSRPGIEDLLDKSLSTTAESASISDIWDSNMWKTLKTSDGKQFTGYSGNLVFSLNVDWFNPSGNKTAGKHISLGTIAMMCLNLPPHLRASHDNIFLAGLTPGPSEPTVTQINHVLEPLVNELKELWTGVKFDSTINFPGGRIIKVMLGPIVCDLPAIRKVLGMAGHSSHKNMCSFCRVTKEKIDRVDLDRIRPRIADVLRKQAENWKNATTLDERKEIFETYGVRYSILFKLPYFDPLTSAVVEPMHNIFLGLLKNHGQALFGLKSLEKKSSKNSCFQPKSRTDSETSSDADDAGNSDNSGSAKSDREHKEEETACEGEKNDSMDVEELLGALQDLDLASDPPSSSESDDSSSEANSSSHQSLSLTELNPLGDRFFENEKFLLILREVNAQFMLPSWIGRVPATIGSAKGGKLKADEWVILFEIIMIPALIRILFENSSDIFQIAVFQNLLHLSSITNIIRSLEITTDDIEALRVHLKAYRQGLLVIFPSFPTKPNHHYALHLPDCLSQFGPAPQWTAWSFERLNGSLASIPTNNHIESRDMTLLKRWVTAQNFRNSLPHLCRNLSSQASQSLLRFITPSKSVGQFSLATKTTEINLSKLKYNPQKLETLDLKTHEKLLHSFKQKFNTEAALCTSLYQSWKKDETLILVPRLVHQQKSIAFGHIQYTISDQHIGNSTILYHIAENDSRVQKLCGQISQIFTLSIPKTRKSPHQIQLWFEVDRFKNLTPGDRSKTQFEDWPHVRTHIVYDTKGKKDYIQIDSIIGHAAIWKLPPGCFGIKRKALVVVDLSKKCLVPVYETLE</sequence>
<organism evidence="1 2">
    <name type="scientific">Puccinia striiformis f. sp. tritici</name>
    <dbReference type="NCBI Taxonomy" id="168172"/>
    <lineage>
        <taxon>Eukaryota</taxon>
        <taxon>Fungi</taxon>
        <taxon>Dikarya</taxon>
        <taxon>Basidiomycota</taxon>
        <taxon>Pucciniomycotina</taxon>
        <taxon>Pucciniomycetes</taxon>
        <taxon>Pucciniales</taxon>
        <taxon>Pucciniaceae</taxon>
        <taxon>Puccinia</taxon>
    </lineage>
</organism>
<keyword evidence="2" id="KW-1185">Reference proteome</keyword>
<proteinExistence type="predicted"/>
<gene>
    <name evidence="1" type="ORF">MJO28_002039</name>
</gene>